<feature type="binding site" evidence="1">
    <location>
        <position position="92"/>
    </location>
    <ligand>
        <name>a divalent metal cation</name>
        <dbReference type="ChEBI" id="CHEBI:60240"/>
        <label>1</label>
    </ligand>
</feature>
<evidence type="ECO:0000313" key="3">
    <source>
        <dbReference type="Proteomes" id="UP000295662"/>
    </source>
</evidence>
<dbReference type="Proteomes" id="UP000295662">
    <property type="component" value="Unassembled WGS sequence"/>
</dbReference>
<dbReference type="InterPro" id="IPR032466">
    <property type="entry name" value="Metal_Hydrolase"/>
</dbReference>
<dbReference type="Gene3D" id="3.20.20.140">
    <property type="entry name" value="Metal-dependent hydrolases"/>
    <property type="match status" value="1"/>
</dbReference>
<feature type="binding site" evidence="1">
    <location>
        <position position="128"/>
    </location>
    <ligand>
        <name>a divalent metal cation</name>
        <dbReference type="ChEBI" id="CHEBI:60240"/>
        <label>2</label>
    </ligand>
</feature>
<dbReference type="InterPro" id="IPR001130">
    <property type="entry name" value="TatD-like"/>
</dbReference>
<proteinExistence type="predicted"/>
<dbReference type="AlphaFoldDB" id="A0A4R7S1B5"/>
<gene>
    <name evidence="2" type="ORF">EI77_02320</name>
</gene>
<dbReference type="Pfam" id="PF01026">
    <property type="entry name" value="TatD_DNase"/>
    <property type="match status" value="1"/>
</dbReference>
<dbReference type="EMBL" id="SOCA01000003">
    <property type="protein sequence ID" value="TDU71198.1"/>
    <property type="molecule type" value="Genomic_DNA"/>
</dbReference>
<sequence>MLYDAHNHLQDERLDPWRPQVMAELATSGLTEAVVNGTSEEDWQAVASLARQHSWVRPSFGLHPWYVRERSHAWSERLADLLRQFPQSAVGEIGLDRWIENPDVEAQLHCFRTQLALAREMDRPVTIHCLRAWGMLEEELRTQPLPTRGFLLHSYGGPVEMIPGFVKHGAYFSLSPYFGHPRKAAQLETFKSVPIDRLLAETDAPDMRPPDFLNDHPLVQGDQSLNHPANLRVSYELLAKLRGIPMEELADQMAENYRRLFIG</sequence>
<feature type="binding site" evidence="1">
    <location>
        <position position="153"/>
    </location>
    <ligand>
        <name>a divalent metal cation</name>
        <dbReference type="ChEBI" id="CHEBI:60240"/>
        <label>2</label>
    </ligand>
</feature>
<evidence type="ECO:0000256" key="1">
    <source>
        <dbReference type="PIRSR" id="PIRSR005902-1"/>
    </source>
</evidence>
<name>A0A4R7S1B5_9BACT</name>
<accession>A0A4R7S1B5</accession>
<dbReference type="RefSeq" id="WP_133795372.1">
    <property type="nucleotide sequence ID" value="NZ_SOCA01000003.1"/>
</dbReference>
<dbReference type="CDD" id="cd01310">
    <property type="entry name" value="TatD_DNAse"/>
    <property type="match status" value="1"/>
</dbReference>
<comment type="caution">
    <text evidence="2">The sequence shown here is derived from an EMBL/GenBank/DDBJ whole genome shotgun (WGS) entry which is preliminary data.</text>
</comment>
<dbReference type="GO" id="GO:0046872">
    <property type="term" value="F:metal ion binding"/>
    <property type="evidence" value="ECO:0007669"/>
    <property type="project" value="UniProtKB-KW"/>
</dbReference>
<feature type="binding site" evidence="1">
    <location>
        <position position="203"/>
    </location>
    <ligand>
        <name>a divalent metal cation</name>
        <dbReference type="ChEBI" id="CHEBI:60240"/>
        <label>1</label>
    </ligand>
</feature>
<dbReference type="PIRSF" id="PIRSF005902">
    <property type="entry name" value="DNase_TatD"/>
    <property type="match status" value="1"/>
</dbReference>
<dbReference type="PANTHER" id="PTHR47176">
    <property type="entry name" value="OSJNBA0020J04.13 PROTEIN"/>
    <property type="match status" value="1"/>
</dbReference>
<dbReference type="SUPFAM" id="SSF51556">
    <property type="entry name" value="Metallo-dependent hydrolases"/>
    <property type="match status" value="1"/>
</dbReference>
<protein>
    <submittedName>
        <fullName evidence="2">TatD DNase family protein</fullName>
    </submittedName>
</protein>
<feature type="binding site" evidence="1">
    <location>
        <position position="8"/>
    </location>
    <ligand>
        <name>a divalent metal cation</name>
        <dbReference type="ChEBI" id="CHEBI:60240"/>
        <label>1</label>
    </ligand>
</feature>
<dbReference type="OrthoDB" id="9810005at2"/>
<keyword evidence="3" id="KW-1185">Reference proteome</keyword>
<dbReference type="GO" id="GO:0016788">
    <property type="term" value="F:hydrolase activity, acting on ester bonds"/>
    <property type="evidence" value="ECO:0007669"/>
    <property type="project" value="InterPro"/>
</dbReference>
<feature type="binding site" evidence="1">
    <location>
        <position position="6"/>
    </location>
    <ligand>
        <name>a divalent metal cation</name>
        <dbReference type="ChEBI" id="CHEBI:60240"/>
        <label>1</label>
    </ligand>
</feature>
<keyword evidence="1" id="KW-0479">Metal-binding</keyword>
<reference evidence="2 3" key="1">
    <citation type="submission" date="2019-03" db="EMBL/GenBank/DDBJ databases">
        <title>Genomic Encyclopedia of Archaeal and Bacterial Type Strains, Phase II (KMG-II): from individual species to whole genera.</title>
        <authorList>
            <person name="Goeker M."/>
        </authorList>
    </citation>
    <scope>NUCLEOTIDE SEQUENCE [LARGE SCALE GENOMIC DNA]</scope>
    <source>
        <strain evidence="2 3">ATCC 25309</strain>
    </source>
</reference>
<evidence type="ECO:0000313" key="2">
    <source>
        <dbReference type="EMBL" id="TDU71198.1"/>
    </source>
</evidence>
<organism evidence="2 3">
    <name type="scientific">Prosthecobacter fusiformis</name>
    <dbReference type="NCBI Taxonomy" id="48464"/>
    <lineage>
        <taxon>Bacteria</taxon>
        <taxon>Pseudomonadati</taxon>
        <taxon>Verrucomicrobiota</taxon>
        <taxon>Verrucomicrobiia</taxon>
        <taxon>Verrucomicrobiales</taxon>
        <taxon>Verrucomicrobiaceae</taxon>
        <taxon>Prosthecobacter</taxon>
    </lineage>
</organism>
<dbReference type="PANTHER" id="PTHR47176:SF1">
    <property type="entry name" value="OS04G0577500 PROTEIN"/>
    <property type="match status" value="1"/>
</dbReference>